<dbReference type="PANTHER" id="PTHR48090">
    <property type="entry name" value="UNDECAPRENYL-PHOSPHATE 4-DEOXY-4-FORMAMIDO-L-ARABINOSE TRANSFERASE-RELATED"/>
    <property type="match status" value="1"/>
</dbReference>
<dbReference type="Gene3D" id="3.90.550.10">
    <property type="entry name" value="Spore Coat Polysaccharide Biosynthesis Protein SpsA, Chain A"/>
    <property type="match status" value="1"/>
</dbReference>
<keyword evidence="2" id="KW-0808">Transferase</keyword>
<name>A0A538T2U6_UNCEI</name>
<gene>
    <name evidence="2" type="ORF">E6K72_03145</name>
</gene>
<dbReference type="AlphaFoldDB" id="A0A538T2U6"/>
<dbReference type="InterPro" id="IPR001173">
    <property type="entry name" value="Glyco_trans_2-like"/>
</dbReference>
<dbReference type="InterPro" id="IPR050256">
    <property type="entry name" value="Glycosyltransferase_2"/>
</dbReference>
<dbReference type="SUPFAM" id="SSF53448">
    <property type="entry name" value="Nucleotide-diphospho-sugar transferases"/>
    <property type="match status" value="1"/>
</dbReference>
<dbReference type="GO" id="GO:0016740">
    <property type="term" value="F:transferase activity"/>
    <property type="evidence" value="ECO:0007669"/>
    <property type="project" value="UniProtKB-KW"/>
</dbReference>
<dbReference type="PANTHER" id="PTHR48090:SF7">
    <property type="entry name" value="RFBJ PROTEIN"/>
    <property type="match status" value="1"/>
</dbReference>
<evidence type="ECO:0000313" key="3">
    <source>
        <dbReference type="Proteomes" id="UP000317716"/>
    </source>
</evidence>
<dbReference type="Pfam" id="PF00535">
    <property type="entry name" value="Glycos_transf_2"/>
    <property type="match status" value="1"/>
</dbReference>
<dbReference type="InterPro" id="IPR029044">
    <property type="entry name" value="Nucleotide-diphossugar_trans"/>
</dbReference>
<evidence type="ECO:0000313" key="2">
    <source>
        <dbReference type="EMBL" id="TMQ57952.1"/>
    </source>
</evidence>
<dbReference type="CDD" id="cd04179">
    <property type="entry name" value="DPM_DPG-synthase_like"/>
    <property type="match status" value="1"/>
</dbReference>
<reference evidence="2 3" key="1">
    <citation type="journal article" date="2019" name="Nat. Microbiol.">
        <title>Mediterranean grassland soil C-N compound turnover is dependent on rainfall and depth, and is mediated by genomically divergent microorganisms.</title>
        <authorList>
            <person name="Diamond S."/>
            <person name="Andeer P.F."/>
            <person name="Li Z."/>
            <person name="Crits-Christoph A."/>
            <person name="Burstein D."/>
            <person name="Anantharaman K."/>
            <person name="Lane K.R."/>
            <person name="Thomas B.C."/>
            <person name="Pan C."/>
            <person name="Northen T.R."/>
            <person name="Banfield J.F."/>
        </authorList>
    </citation>
    <scope>NUCLEOTIDE SEQUENCE [LARGE SCALE GENOMIC DNA]</scope>
    <source>
        <strain evidence="2">WS_2</strain>
    </source>
</reference>
<feature type="domain" description="Glycosyltransferase 2-like" evidence="1">
    <location>
        <begin position="56"/>
        <end position="213"/>
    </location>
</feature>
<dbReference type="EMBL" id="VBOS01000097">
    <property type="protein sequence ID" value="TMQ57952.1"/>
    <property type="molecule type" value="Genomic_DNA"/>
</dbReference>
<proteinExistence type="predicted"/>
<comment type="caution">
    <text evidence="2">The sequence shown here is derived from an EMBL/GenBank/DDBJ whole genome shotgun (WGS) entry which is preliminary data.</text>
</comment>
<accession>A0A538T2U6</accession>
<evidence type="ECO:0000259" key="1">
    <source>
        <dbReference type="Pfam" id="PF00535"/>
    </source>
</evidence>
<protein>
    <submittedName>
        <fullName evidence="2">Glycosyltransferase family 2 protein</fullName>
    </submittedName>
</protein>
<organism evidence="2 3">
    <name type="scientific">Eiseniibacteriota bacterium</name>
    <dbReference type="NCBI Taxonomy" id="2212470"/>
    <lineage>
        <taxon>Bacteria</taxon>
        <taxon>Candidatus Eiseniibacteriota</taxon>
    </lineage>
</organism>
<dbReference type="Proteomes" id="UP000317716">
    <property type="component" value="Unassembled WGS sequence"/>
</dbReference>
<sequence length="284" mass="30865">MHPCGALAGGAASTRAAARSSRHAPGAVIGCAAPLSVPSRSSELPMTLDPSRVAAVVPAYNEAGKIGAVVRKISRQHAACVFVVDDASADGTAAEALAAGAERVLSHERNRGVGAAIRTGLFAAKREGFEIAVVLSGDDQHEPEELPRLLEPLFAGRADLVQGSRWLPGGAVPGIPAQRRWLTRAYPWLFRIASGYPSTDGTNGLRAFRMSLLDDPRIRLDQPWLDRYELEPYLLLQAVRCGYRVHEVPVTVRYHARGTTKMRLVRDGWRIVRPLFLLRLGLKR</sequence>